<name>H8KX83_SOLCM</name>
<proteinExistence type="predicted"/>
<sequence length="138" mass="16544">MNKKILKVSFDYDFTLIGIIAPARDYRFCWFFNKELFFNLVKTDEIILTNKLNQEVYFSKYHQFFEEGEQDFYVLANKGSEGYLVPERKEVDFFLLIHNMNYKADKETLLSRINKMSITQTAFFIDANQLKSRDNLLF</sequence>
<accession>H8KX83</accession>
<dbReference type="HOGENOM" id="CLU_137756_1_0_10"/>
<dbReference type="OrthoDB" id="676614at2"/>
<dbReference type="KEGG" id="scn:Solca_3405"/>
<dbReference type="RefSeq" id="WP_014681635.1">
    <property type="nucleotide sequence ID" value="NC_017770.1"/>
</dbReference>
<dbReference type="Proteomes" id="UP000007590">
    <property type="component" value="Chromosome"/>
</dbReference>
<reference evidence="1" key="1">
    <citation type="submission" date="2012-02" db="EMBL/GenBank/DDBJ databases">
        <title>The complete genome of Solitalea canadensis DSM 3403.</title>
        <authorList>
            <consortium name="US DOE Joint Genome Institute (JGI-PGF)"/>
            <person name="Lucas S."/>
            <person name="Copeland A."/>
            <person name="Lapidus A."/>
            <person name="Glavina del Rio T."/>
            <person name="Dalin E."/>
            <person name="Tice H."/>
            <person name="Bruce D."/>
            <person name="Goodwin L."/>
            <person name="Pitluck S."/>
            <person name="Peters L."/>
            <person name="Ovchinnikova G."/>
            <person name="Lu M."/>
            <person name="Kyrpides N."/>
            <person name="Mavromatis K."/>
            <person name="Ivanova N."/>
            <person name="Brettin T."/>
            <person name="Detter J.C."/>
            <person name="Han C."/>
            <person name="Larimer F."/>
            <person name="Land M."/>
            <person name="Hauser L."/>
            <person name="Markowitz V."/>
            <person name="Cheng J.-F."/>
            <person name="Hugenholtz P."/>
            <person name="Woyke T."/>
            <person name="Wu D."/>
            <person name="Spring S."/>
            <person name="Schroeder M."/>
            <person name="Kopitz M."/>
            <person name="Brambilla E."/>
            <person name="Klenk H.-P."/>
            <person name="Eisen J.A."/>
        </authorList>
    </citation>
    <scope>NUCLEOTIDE SEQUENCE</scope>
    <source>
        <strain evidence="1">DSM 3403</strain>
    </source>
</reference>
<dbReference type="eggNOG" id="ENOG5033C6H">
    <property type="taxonomic scope" value="Bacteria"/>
</dbReference>
<dbReference type="STRING" id="929556.Solca_3405"/>
<dbReference type="NCBIfam" id="NF033205">
    <property type="entry name" value="IPExxxVDY"/>
    <property type="match status" value="1"/>
</dbReference>
<dbReference type="InterPro" id="IPR047690">
    <property type="entry name" value="IPExxxVDY_fam"/>
</dbReference>
<organism evidence="1 2">
    <name type="scientific">Solitalea canadensis (strain ATCC 29591 / DSM 3403 / JCM 21819 / LMG 8368 / NBRC 15130 / NCIMB 12057 / USAM 9D)</name>
    <name type="common">Flexibacter canadensis</name>
    <dbReference type="NCBI Taxonomy" id="929556"/>
    <lineage>
        <taxon>Bacteria</taxon>
        <taxon>Pseudomonadati</taxon>
        <taxon>Bacteroidota</taxon>
        <taxon>Sphingobacteriia</taxon>
        <taxon>Sphingobacteriales</taxon>
        <taxon>Sphingobacteriaceae</taxon>
        <taxon>Solitalea</taxon>
    </lineage>
</organism>
<evidence type="ECO:0008006" key="3">
    <source>
        <dbReference type="Google" id="ProtNLM"/>
    </source>
</evidence>
<gene>
    <name evidence="1" type="ordered locus">Solca_3405</name>
</gene>
<evidence type="ECO:0000313" key="1">
    <source>
        <dbReference type="EMBL" id="AFD08412.1"/>
    </source>
</evidence>
<keyword evidence="2" id="KW-1185">Reference proteome</keyword>
<dbReference type="AlphaFoldDB" id="H8KX83"/>
<dbReference type="EMBL" id="CP003349">
    <property type="protein sequence ID" value="AFD08412.1"/>
    <property type="molecule type" value="Genomic_DNA"/>
</dbReference>
<evidence type="ECO:0000313" key="2">
    <source>
        <dbReference type="Proteomes" id="UP000007590"/>
    </source>
</evidence>
<protein>
    <recommendedName>
        <fullName evidence="3">IPExxxVDY family protein</fullName>
    </recommendedName>
</protein>